<accession>A0ABV2U6E8</accession>
<name>A0ABV2U6E8_9ACTN</name>
<sequence length="92" mass="10091">MAAMDVDAIFSKLAEAGALLHPMQRADPVFERLCALVREIEAHVIAGISATRCGSPECDQELTYSGKGRRPNYCGTKCRSRAEYLRKTSGKD</sequence>
<dbReference type="EMBL" id="JBEXIP010000006">
    <property type="protein sequence ID" value="MET8433416.1"/>
    <property type="molecule type" value="Genomic_DNA"/>
</dbReference>
<keyword evidence="2" id="KW-1185">Reference proteome</keyword>
<evidence type="ECO:0008006" key="3">
    <source>
        <dbReference type="Google" id="ProtNLM"/>
    </source>
</evidence>
<comment type="caution">
    <text evidence="1">The sequence shown here is derived from an EMBL/GenBank/DDBJ whole genome shotgun (WGS) entry which is preliminary data.</text>
</comment>
<dbReference type="RefSeq" id="WP_356709478.1">
    <property type="nucleotide sequence ID" value="NZ_JBEXIP010000006.1"/>
</dbReference>
<proteinExistence type="predicted"/>
<gene>
    <name evidence="1" type="ORF">ABZV61_11545</name>
</gene>
<evidence type="ECO:0000313" key="1">
    <source>
        <dbReference type="EMBL" id="MET8433416.1"/>
    </source>
</evidence>
<evidence type="ECO:0000313" key="2">
    <source>
        <dbReference type="Proteomes" id="UP001550044"/>
    </source>
</evidence>
<dbReference type="Proteomes" id="UP001550044">
    <property type="component" value="Unassembled WGS sequence"/>
</dbReference>
<protein>
    <recommendedName>
        <fullName evidence="3">CGNR zinc finger domain-containing protein</fullName>
    </recommendedName>
</protein>
<organism evidence="1 2">
    <name type="scientific">Streptomyces sp. 900116325</name>
    <dbReference type="NCBI Taxonomy" id="3154295"/>
    <lineage>
        <taxon>Bacteria</taxon>
        <taxon>Bacillati</taxon>
        <taxon>Actinomycetota</taxon>
        <taxon>Actinomycetes</taxon>
        <taxon>Kitasatosporales</taxon>
        <taxon>Streptomycetaceae</taxon>
        <taxon>Streptomyces</taxon>
    </lineage>
</organism>
<reference evidence="1 2" key="1">
    <citation type="submission" date="2024-06" db="EMBL/GenBank/DDBJ databases">
        <title>The Natural Products Discovery Center: Release of the First 8490 Sequenced Strains for Exploring Actinobacteria Biosynthetic Diversity.</title>
        <authorList>
            <person name="Kalkreuter E."/>
            <person name="Kautsar S.A."/>
            <person name="Yang D."/>
            <person name="Bader C.D."/>
            <person name="Teijaro C.N."/>
            <person name="Fluegel L."/>
            <person name="Davis C.M."/>
            <person name="Simpson J.R."/>
            <person name="Lauterbach L."/>
            <person name="Steele A.D."/>
            <person name="Gui C."/>
            <person name="Meng S."/>
            <person name="Li G."/>
            <person name="Viehrig K."/>
            <person name="Ye F."/>
            <person name="Su P."/>
            <person name="Kiefer A.F."/>
            <person name="Nichols A."/>
            <person name="Cepeda A.J."/>
            <person name="Yan W."/>
            <person name="Fan B."/>
            <person name="Jiang Y."/>
            <person name="Adhikari A."/>
            <person name="Zheng C.-J."/>
            <person name="Schuster L."/>
            <person name="Cowan T.M."/>
            <person name="Smanski M.J."/>
            <person name="Chevrette M.G."/>
            <person name="De Carvalho L.P.S."/>
            <person name="Shen B."/>
        </authorList>
    </citation>
    <scope>NUCLEOTIDE SEQUENCE [LARGE SCALE GENOMIC DNA]</scope>
    <source>
        <strain evidence="1 2">NPDC005137</strain>
    </source>
</reference>